<dbReference type="EMBL" id="QFOT01000009">
    <property type="protein sequence ID" value="PZP57026.1"/>
    <property type="molecule type" value="Genomic_DNA"/>
</dbReference>
<dbReference type="InterPro" id="IPR023606">
    <property type="entry name" value="CoA-Trfase_III_dom_1_sf"/>
</dbReference>
<dbReference type="SUPFAM" id="SSF89796">
    <property type="entry name" value="CoA-transferase family III (CaiB/BaiF)"/>
    <property type="match status" value="1"/>
</dbReference>
<keyword evidence="1 2" id="KW-0808">Transferase</keyword>
<sequence>MTGPLKGLRILDLSRVLAGPYCTQMMGDMGAEIIKIEKPFAGDDTRFWGPPFLQNEDEKNTNESAYYLSINRNKKSVAIDIAHTDGQAIILKILESCDILIENFKVGSLAKYGLSYDQLKEKFPKLIYCSITGFGQNGPLASEPGYDLVSQAMGGLMATTGEINGAPMKAGVAVSDIMTGLHAGIGILAALNHRHQTGKGQYIDLALLDCTLATMTNLAQYYLTSGQIAPRQGNAHSTIAPYQSFQAKDGWLVIAVGNDHQFSKLCMLLNAPDLALDDRFRANSLRVLHKEELTEEISRNLATRTVADIVNACRELDIPAGPINSLDKTFAEPQVVARDMKISIDGIDLVGSPLKFSGTPVQYQSKPPTLGLDTTEILSQLGYSESQIKTLADAKIIQTI</sequence>
<dbReference type="Gene3D" id="3.30.1540.10">
    <property type="entry name" value="formyl-coa transferase, domain 3"/>
    <property type="match status" value="1"/>
</dbReference>
<organism evidence="2 3">
    <name type="scientific">Micavibrio aeruginosavorus</name>
    <dbReference type="NCBI Taxonomy" id="349221"/>
    <lineage>
        <taxon>Bacteria</taxon>
        <taxon>Pseudomonadati</taxon>
        <taxon>Bdellovibrionota</taxon>
        <taxon>Bdellovibrionia</taxon>
        <taxon>Bdellovibrionales</taxon>
        <taxon>Pseudobdellovibrionaceae</taxon>
        <taxon>Micavibrio</taxon>
    </lineage>
</organism>
<dbReference type="PANTHER" id="PTHR48207:SF3">
    <property type="entry name" value="SUCCINATE--HYDROXYMETHYLGLUTARATE COA-TRANSFERASE"/>
    <property type="match status" value="1"/>
</dbReference>
<reference evidence="2 3" key="1">
    <citation type="submission" date="2017-08" db="EMBL/GenBank/DDBJ databases">
        <title>Infants hospitalized years apart are colonized by the same room-sourced microbial strains.</title>
        <authorList>
            <person name="Brooks B."/>
            <person name="Olm M.R."/>
            <person name="Firek B.A."/>
            <person name="Baker R."/>
            <person name="Thomas B.C."/>
            <person name="Morowitz M.J."/>
            <person name="Banfield J.F."/>
        </authorList>
    </citation>
    <scope>NUCLEOTIDE SEQUENCE [LARGE SCALE GENOMIC DNA]</scope>
    <source>
        <strain evidence="2">S2_006_000_R2_64</strain>
    </source>
</reference>
<dbReference type="AlphaFoldDB" id="A0A2W5HFT5"/>
<name>A0A2W5HFT5_9BACT</name>
<dbReference type="Pfam" id="PF02515">
    <property type="entry name" value="CoA_transf_3"/>
    <property type="match status" value="1"/>
</dbReference>
<dbReference type="InterPro" id="IPR050483">
    <property type="entry name" value="CoA-transferase_III_domain"/>
</dbReference>
<dbReference type="InterPro" id="IPR044855">
    <property type="entry name" value="CoA-Trfase_III_dom3_sf"/>
</dbReference>
<evidence type="ECO:0000313" key="2">
    <source>
        <dbReference type="EMBL" id="PZP57026.1"/>
    </source>
</evidence>
<evidence type="ECO:0000256" key="1">
    <source>
        <dbReference type="ARBA" id="ARBA00022679"/>
    </source>
</evidence>
<dbReference type="Gene3D" id="3.40.50.10540">
    <property type="entry name" value="Crotonobetainyl-coa:carnitine coa-transferase, domain 1"/>
    <property type="match status" value="1"/>
</dbReference>
<protein>
    <submittedName>
        <fullName evidence="2">CoA transferase</fullName>
    </submittedName>
</protein>
<evidence type="ECO:0000313" key="3">
    <source>
        <dbReference type="Proteomes" id="UP000249739"/>
    </source>
</evidence>
<dbReference type="GO" id="GO:0008410">
    <property type="term" value="F:CoA-transferase activity"/>
    <property type="evidence" value="ECO:0007669"/>
    <property type="project" value="TreeGrafter"/>
</dbReference>
<accession>A0A2W5HFT5</accession>
<proteinExistence type="predicted"/>
<comment type="caution">
    <text evidence="2">The sequence shown here is derived from an EMBL/GenBank/DDBJ whole genome shotgun (WGS) entry which is preliminary data.</text>
</comment>
<dbReference type="Proteomes" id="UP000249739">
    <property type="component" value="Unassembled WGS sequence"/>
</dbReference>
<dbReference type="PANTHER" id="PTHR48207">
    <property type="entry name" value="SUCCINATE--HYDROXYMETHYLGLUTARATE COA-TRANSFERASE"/>
    <property type="match status" value="1"/>
</dbReference>
<gene>
    <name evidence="2" type="ORF">DI586_01670</name>
</gene>
<dbReference type="InterPro" id="IPR003673">
    <property type="entry name" value="CoA-Trfase_fam_III"/>
</dbReference>